<dbReference type="EMBL" id="LT934120">
    <property type="protein sequence ID" value="VAI35452.1"/>
    <property type="molecule type" value="Genomic_DNA"/>
</dbReference>
<reference evidence="1 2" key="1">
    <citation type="submission" date="2017-09" db="EMBL/GenBank/DDBJ databases">
        <authorList>
            <consortium name="International Durum Wheat Genome Sequencing Consortium (IDWGSC)"/>
            <person name="Milanesi L."/>
        </authorList>
    </citation>
    <scope>NUCLEOTIDE SEQUENCE [LARGE SCALE GENOMIC DNA]</scope>
    <source>
        <strain evidence="2">cv. Svevo</strain>
    </source>
</reference>
<dbReference type="InterPro" id="IPR036047">
    <property type="entry name" value="F-box-like_dom_sf"/>
</dbReference>
<dbReference type="PANTHER" id="PTHR33207">
    <property type="entry name" value="F-BOX DOMAIN CONTAINING PROTEIN-RELATED"/>
    <property type="match status" value="1"/>
</dbReference>
<name>A0A9R0XEX6_TRITD</name>
<evidence type="ECO:0000313" key="1">
    <source>
        <dbReference type="EMBL" id="VAI35452.1"/>
    </source>
</evidence>
<proteinExistence type="predicted"/>
<protein>
    <recommendedName>
        <fullName evidence="3">F-box domain-containing protein</fullName>
    </recommendedName>
</protein>
<keyword evidence="2" id="KW-1185">Reference proteome</keyword>
<gene>
    <name evidence="1" type="ORF">TRITD_5Bv1G180860</name>
</gene>
<dbReference type="Gramene" id="TRITD5Bv1G180860.1">
    <property type="protein sequence ID" value="TRITD5Bv1G180860.1"/>
    <property type="gene ID" value="TRITD5Bv1G180860"/>
</dbReference>
<evidence type="ECO:0008006" key="3">
    <source>
        <dbReference type="Google" id="ProtNLM"/>
    </source>
</evidence>
<organism evidence="1 2">
    <name type="scientific">Triticum turgidum subsp. durum</name>
    <name type="common">Durum wheat</name>
    <name type="synonym">Triticum durum</name>
    <dbReference type="NCBI Taxonomy" id="4567"/>
    <lineage>
        <taxon>Eukaryota</taxon>
        <taxon>Viridiplantae</taxon>
        <taxon>Streptophyta</taxon>
        <taxon>Embryophyta</taxon>
        <taxon>Tracheophyta</taxon>
        <taxon>Spermatophyta</taxon>
        <taxon>Magnoliopsida</taxon>
        <taxon>Liliopsida</taxon>
        <taxon>Poales</taxon>
        <taxon>Poaceae</taxon>
        <taxon>BOP clade</taxon>
        <taxon>Pooideae</taxon>
        <taxon>Triticodae</taxon>
        <taxon>Triticeae</taxon>
        <taxon>Triticinae</taxon>
        <taxon>Triticum</taxon>
    </lineage>
</organism>
<dbReference type="AlphaFoldDB" id="A0A9R0XEX6"/>
<evidence type="ECO:0000313" key="2">
    <source>
        <dbReference type="Proteomes" id="UP000324705"/>
    </source>
</evidence>
<dbReference type="Proteomes" id="UP000324705">
    <property type="component" value="Chromosome 5B"/>
</dbReference>
<sequence>MASQQGPPSPSPAPVATTTAITAIGDDVLCEIFLRLPSLPSLVRAALACRAFLHAVRSSPAFRRRFRAVHPPQILGFFNAGIHYLIPLDGRYLAAAVDGSDFRFIRLPKDRDETRWKILNGCRDTAAAMSSSATRTPTR</sequence>
<accession>A0A9R0XEX6</accession>
<dbReference type="SUPFAM" id="SSF81383">
    <property type="entry name" value="F-box domain"/>
    <property type="match status" value="1"/>
</dbReference>